<dbReference type="PANTHER" id="PTHR35525:SF3">
    <property type="entry name" value="BLL6575 PROTEIN"/>
    <property type="match status" value="1"/>
</dbReference>
<gene>
    <name evidence="2" type="ORF">IBG24_05975</name>
</gene>
<evidence type="ECO:0000259" key="1">
    <source>
        <dbReference type="Pfam" id="PF11706"/>
    </source>
</evidence>
<dbReference type="InterPro" id="IPR010852">
    <property type="entry name" value="ABATE"/>
</dbReference>
<dbReference type="SUPFAM" id="SSF160904">
    <property type="entry name" value="Jann2411-like"/>
    <property type="match status" value="1"/>
</dbReference>
<dbReference type="Proteomes" id="UP000620591">
    <property type="component" value="Unassembled WGS sequence"/>
</dbReference>
<evidence type="ECO:0000313" key="3">
    <source>
        <dbReference type="Proteomes" id="UP000620591"/>
    </source>
</evidence>
<dbReference type="InterPro" id="IPR021005">
    <property type="entry name" value="Znf_CGNR"/>
</dbReference>
<dbReference type="AlphaFoldDB" id="A0A8I0EVF1"/>
<organism evidence="2 3">
    <name type="scientific">Aeromicrobium senzhongii</name>
    <dbReference type="NCBI Taxonomy" id="2663859"/>
    <lineage>
        <taxon>Bacteria</taxon>
        <taxon>Bacillati</taxon>
        <taxon>Actinomycetota</taxon>
        <taxon>Actinomycetes</taxon>
        <taxon>Propionibacteriales</taxon>
        <taxon>Nocardioidaceae</taxon>
        <taxon>Aeromicrobium</taxon>
    </lineage>
</organism>
<accession>A0A8I0EVF1</accession>
<name>A0A8I0EVF1_9ACTN</name>
<reference evidence="2" key="1">
    <citation type="submission" date="2020-09" db="EMBL/GenBank/DDBJ databases">
        <title>Novel species in genus Aeromicrobium.</title>
        <authorList>
            <person name="Zhang G."/>
        </authorList>
    </citation>
    <scope>NUCLEOTIDE SEQUENCE</scope>
    <source>
        <strain evidence="2">Zg-636</strain>
    </source>
</reference>
<dbReference type="RefSeq" id="WP_187768891.1">
    <property type="nucleotide sequence ID" value="NZ_JACTVM010000001.1"/>
</dbReference>
<evidence type="ECO:0000313" key="2">
    <source>
        <dbReference type="EMBL" id="MBC9225857.1"/>
    </source>
</evidence>
<dbReference type="Pfam" id="PF11706">
    <property type="entry name" value="zf-CGNR"/>
    <property type="match status" value="1"/>
</dbReference>
<dbReference type="EMBL" id="JACTVM010000001">
    <property type="protein sequence ID" value="MBC9225857.1"/>
    <property type="molecule type" value="Genomic_DNA"/>
</dbReference>
<dbReference type="InterPro" id="IPR023286">
    <property type="entry name" value="ABATE_dom_sf"/>
</dbReference>
<dbReference type="Pfam" id="PF07336">
    <property type="entry name" value="ABATE"/>
    <property type="match status" value="1"/>
</dbReference>
<comment type="caution">
    <text evidence="2">The sequence shown here is derived from an EMBL/GenBank/DDBJ whole genome shotgun (WGS) entry which is preliminary data.</text>
</comment>
<feature type="domain" description="Zinc finger CGNR" evidence="1">
    <location>
        <begin position="141"/>
        <end position="184"/>
    </location>
</feature>
<sequence>MTASASGPAAPAPLEVVRQFVNTCDLESGTEQLSTPEALARWLRGASLSRTAIDADEHDLRHAVDLREALREALTANDSDASVPPEAVMTINAAAERAGLGLALTPDATWTARPRANGIDEALGALLAIVVQAAGDGTWGRLKVCKNDACRWAFYDHSRARTGKWCSMQLCGNRAKQQAWRERHDKEPRSTRPTR</sequence>
<protein>
    <submittedName>
        <fullName evidence="2">CGNR zinc finger domain-containing protein</fullName>
    </submittedName>
</protein>
<dbReference type="PANTHER" id="PTHR35525">
    <property type="entry name" value="BLL6575 PROTEIN"/>
    <property type="match status" value="1"/>
</dbReference>
<proteinExistence type="predicted"/>
<dbReference type="Gene3D" id="1.10.3300.10">
    <property type="entry name" value="Jann2411-like domain"/>
    <property type="match status" value="1"/>
</dbReference>